<dbReference type="Gene3D" id="4.10.410.60">
    <property type="match status" value="1"/>
</dbReference>
<dbReference type="Pfam" id="PF01632">
    <property type="entry name" value="Ribosomal_L35p"/>
    <property type="match status" value="1"/>
</dbReference>
<dbReference type="PRINTS" id="PR00064">
    <property type="entry name" value="RIBOSOMALL35"/>
</dbReference>
<protein>
    <recommendedName>
        <fullName evidence="4 5">Large ribosomal subunit protein bL35</fullName>
    </recommendedName>
</protein>
<name>A8F290_RICM5</name>
<comment type="similarity">
    <text evidence="1 5 6">Belongs to the bacterial ribosomal protein bL35 family.</text>
</comment>
<reference evidence="7 8" key="1">
    <citation type="journal article" date="2007" name="Genome Res.">
        <title>Lateral gene transfer between obligate intracellular bacteria: evidence from the Rickettsia massiliae genome.</title>
        <authorList>
            <person name="Blanc G."/>
            <person name="Ogata H."/>
            <person name="Robert C."/>
            <person name="Audic S."/>
            <person name="Claverie J.-M."/>
            <person name="Raoult D."/>
        </authorList>
    </citation>
    <scope>NUCLEOTIDE SEQUENCE [LARGE SCALE GENOMIC DNA]</scope>
    <source>
        <strain evidence="8">Mtu5</strain>
    </source>
</reference>
<dbReference type="GO" id="GO:0006412">
    <property type="term" value="P:translation"/>
    <property type="evidence" value="ECO:0007669"/>
    <property type="project" value="UniProtKB-UniRule"/>
</dbReference>
<dbReference type="GO" id="GO:0003735">
    <property type="term" value="F:structural constituent of ribosome"/>
    <property type="evidence" value="ECO:0007669"/>
    <property type="project" value="InterPro"/>
</dbReference>
<sequence length="92" mass="10619">MGNMALVCLMFYRLNLEIPIIRNNMPKLKTKSAVKKRFKLTASGKVIASQAGKKHFMRRRTKAQIRNLRGTTILCPQDGYNIKKYFLPYGIN</sequence>
<dbReference type="EMBL" id="CP000683">
    <property type="protein sequence ID" value="ABV85026.1"/>
    <property type="molecule type" value="Genomic_DNA"/>
</dbReference>
<dbReference type="PANTHER" id="PTHR33343:SF1">
    <property type="entry name" value="LARGE RIBOSOMAL SUBUNIT PROTEIN BL35M"/>
    <property type="match status" value="1"/>
</dbReference>
<dbReference type="PANTHER" id="PTHR33343">
    <property type="entry name" value="54S RIBOSOMAL PROTEIN BL35M"/>
    <property type="match status" value="1"/>
</dbReference>
<evidence type="ECO:0000256" key="4">
    <source>
        <dbReference type="ARBA" id="ARBA00071664"/>
    </source>
</evidence>
<keyword evidence="8" id="KW-1185">Reference proteome</keyword>
<keyword evidence="2 5" id="KW-0689">Ribosomal protein</keyword>
<evidence type="ECO:0000313" key="7">
    <source>
        <dbReference type="EMBL" id="ABV85026.1"/>
    </source>
</evidence>
<gene>
    <name evidence="5 7" type="primary">rpmI</name>
    <name evidence="7" type="ordered locus">RMA_0963</name>
</gene>
<dbReference type="NCBIfam" id="TIGR00001">
    <property type="entry name" value="rpmI_bact"/>
    <property type="match status" value="1"/>
</dbReference>
<dbReference type="InterPro" id="IPR001706">
    <property type="entry name" value="Ribosomal_bL35"/>
</dbReference>
<dbReference type="SUPFAM" id="SSF143034">
    <property type="entry name" value="L35p-like"/>
    <property type="match status" value="1"/>
</dbReference>
<dbReference type="FunFam" id="4.10.410.60:FF:000001">
    <property type="entry name" value="50S ribosomal protein L35"/>
    <property type="match status" value="1"/>
</dbReference>
<dbReference type="InterPro" id="IPR021137">
    <property type="entry name" value="Ribosomal_bL35-like"/>
</dbReference>
<dbReference type="InterPro" id="IPR018265">
    <property type="entry name" value="Ribosomal_bL35_CS"/>
</dbReference>
<dbReference type="GO" id="GO:0022625">
    <property type="term" value="C:cytosolic large ribosomal subunit"/>
    <property type="evidence" value="ECO:0007669"/>
    <property type="project" value="TreeGrafter"/>
</dbReference>
<evidence type="ECO:0000256" key="5">
    <source>
        <dbReference type="HAMAP-Rule" id="MF_00514"/>
    </source>
</evidence>
<evidence type="ECO:0000256" key="2">
    <source>
        <dbReference type="ARBA" id="ARBA00022980"/>
    </source>
</evidence>
<evidence type="ECO:0000256" key="1">
    <source>
        <dbReference type="ARBA" id="ARBA00006598"/>
    </source>
</evidence>
<dbReference type="InterPro" id="IPR037229">
    <property type="entry name" value="Ribosomal_bL35_sf"/>
</dbReference>
<organism evidence="7 8">
    <name type="scientific">Rickettsia massiliae (strain Mtu5)</name>
    <dbReference type="NCBI Taxonomy" id="416276"/>
    <lineage>
        <taxon>Bacteria</taxon>
        <taxon>Pseudomonadati</taxon>
        <taxon>Pseudomonadota</taxon>
        <taxon>Alphaproteobacteria</taxon>
        <taxon>Rickettsiales</taxon>
        <taxon>Rickettsiaceae</taxon>
        <taxon>Rickettsieae</taxon>
        <taxon>Rickettsia</taxon>
        <taxon>spotted fever group</taxon>
    </lineage>
</organism>
<evidence type="ECO:0000256" key="3">
    <source>
        <dbReference type="ARBA" id="ARBA00023274"/>
    </source>
</evidence>
<dbReference type="AlphaFoldDB" id="A8F290"/>
<proteinExistence type="inferred from homology"/>
<evidence type="ECO:0000313" key="8">
    <source>
        <dbReference type="Proteomes" id="UP000001311"/>
    </source>
</evidence>
<dbReference type="KEGG" id="rms:RMA_0963"/>
<dbReference type="Proteomes" id="UP000001311">
    <property type="component" value="Chromosome"/>
</dbReference>
<accession>A8F290</accession>
<dbReference type="HAMAP" id="MF_00514">
    <property type="entry name" value="Ribosomal_bL35"/>
    <property type="match status" value="1"/>
</dbReference>
<keyword evidence="3 5" id="KW-0687">Ribonucleoprotein</keyword>
<dbReference type="PROSITE" id="PS00936">
    <property type="entry name" value="RIBOSOMAL_L35"/>
    <property type="match status" value="1"/>
</dbReference>
<evidence type="ECO:0000256" key="6">
    <source>
        <dbReference type="RuleBase" id="RU000568"/>
    </source>
</evidence>
<dbReference type="HOGENOM" id="CLU_169643_2_1_5"/>